<name>A0A6S6P5V1_9MYCO</name>
<dbReference type="GO" id="GO:0005829">
    <property type="term" value="C:cytosol"/>
    <property type="evidence" value="ECO:0007669"/>
    <property type="project" value="TreeGrafter"/>
</dbReference>
<evidence type="ECO:0000313" key="4">
    <source>
        <dbReference type="Proteomes" id="UP000515734"/>
    </source>
</evidence>
<keyword evidence="1" id="KW-0238">DNA-binding</keyword>
<dbReference type="PROSITE" id="PS51197">
    <property type="entry name" value="HTH_RRF2_2"/>
    <property type="match status" value="1"/>
</dbReference>
<dbReference type="GO" id="GO:0003677">
    <property type="term" value="F:DNA binding"/>
    <property type="evidence" value="ECO:0007669"/>
    <property type="project" value="UniProtKB-KW"/>
</dbReference>
<evidence type="ECO:0000256" key="2">
    <source>
        <dbReference type="ARBA" id="ARBA00034078"/>
    </source>
</evidence>
<organism evidence="3 4">
    <name type="scientific">Mycolicibacterium litorale</name>
    <dbReference type="NCBI Taxonomy" id="758802"/>
    <lineage>
        <taxon>Bacteria</taxon>
        <taxon>Bacillati</taxon>
        <taxon>Actinomycetota</taxon>
        <taxon>Actinomycetes</taxon>
        <taxon>Mycobacteriales</taxon>
        <taxon>Mycobacteriaceae</taxon>
        <taxon>Mycolicibacterium</taxon>
    </lineage>
</organism>
<dbReference type="PANTHER" id="PTHR33221">
    <property type="entry name" value="WINGED HELIX-TURN-HELIX TRANSCRIPTIONAL REGULATOR, RRF2 FAMILY"/>
    <property type="match status" value="1"/>
</dbReference>
<evidence type="ECO:0000256" key="1">
    <source>
        <dbReference type="ARBA" id="ARBA00023125"/>
    </source>
</evidence>
<sequence>MQLTRFTDLGLRTMMLLAAGEADGQRVTTRTIAAGANASEHHVAKAVARLADLGMVHARRGRVGGLTLTDAGRQASVGWLVRRLEGDREVIECGGEDPCPLLAACRLRRALADAKEAFYRELDRHTVTEMAGPALPLVFLGAPLKNPTEERTIR</sequence>
<dbReference type="Gene3D" id="1.10.10.10">
    <property type="entry name" value="Winged helix-like DNA-binding domain superfamily/Winged helix DNA-binding domain"/>
    <property type="match status" value="1"/>
</dbReference>
<dbReference type="Pfam" id="PF02082">
    <property type="entry name" value="Rrf2"/>
    <property type="match status" value="1"/>
</dbReference>
<dbReference type="InterPro" id="IPR000944">
    <property type="entry name" value="Tscrpt_reg_Rrf2"/>
</dbReference>
<gene>
    <name evidence="3" type="ORF">NIIDNTM18_09660</name>
</gene>
<dbReference type="RefSeq" id="WP_185294627.1">
    <property type="nucleotide sequence ID" value="NZ_AP023287.1"/>
</dbReference>
<evidence type="ECO:0000313" key="3">
    <source>
        <dbReference type="EMBL" id="BCI51688.1"/>
    </source>
</evidence>
<reference evidence="3 4" key="1">
    <citation type="submission" date="2020-07" db="EMBL/GenBank/DDBJ databases">
        <title>Complete genome sequence of Mycolicibacterium litorale like strain isolated from cardiac implantable electronic device infection.</title>
        <authorList>
            <person name="Fukano H."/>
            <person name="Miyama H."/>
            <person name="Hoshino Y."/>
        </authorList>
    </citation>
    <scope>NUCLEOTIDE SEQUENCE [LARGE SCALE GENOMIC DNA]</scope>
    <source>
        <strain evidence="3 4">NIIDNTM18</strain>
    </source>
</reference>
<dbReference type="SUPFAM" id="SSF46785">
    <property type="entry name" value="Winged helix' DNA-binding domain"/>
    <property type="match status" value="1"/>
</dbReference>
<dbReference type="AlphaFoldDB" id="A0A6S6P5V1"/>
<comment type="cofactor">
    <cofactor evidence="2">
        <name>[2Fe-2S] cluster</name>
        <dbReference type="ChEBI" id="CHEBI:190135"/>
    </cofactor>
</comment>
<dbReference type="InterPro" id="IPR036388">
    <property type="entry name" value="WH-like_DNA-bd_sf"/>
</dbReference>
<dbReference type="PANTHER" id="PTHR33221:SF4">
    <property type="entry name" value="HTH-TYPE TRANSCRIPTIONAL REPRESSOR NSRR"/>
    <property type="match status" value="1"/>
</dbReference>
<dbReference type="GO" id="GO:0003700">
    <property type="term" value="F:DNA-binding transcription factor activity"/>
    <property type="evidence" value="ECO:0007669"/>
    <property type="project" value="TreeGrafter"/>
</dbReference>
<accession>A0A6S6P5V1</accession>
<proteinExistence type="predicted"/>
<protein>
    <submittedName>
        <fullName evidence="3">Transcriptional regulator</fullName>
    </submittedName>
</protein>
<dbReference type="Proteomes" id="UP000515734">
    <property type="component" value="Chromosome"/>
</dbReference>
<dbReference type="InterPro" id="IPR036390">
    <property type="entry name" value="WH_DNA-bd_sf"/>
</dbReference>
<dbReference type="EMBL" id="AP023287">
    <property type="protein sequence ID" value="BCI51688.1"/>
    <property type="molecule type" value="Genomic_DNA"/>
</dbReference>